<dbReference type="OrthoDB" id="959238at2"/>
<dbReference type="EMBL" id="QMFY01000004">
    <property type="protein sequence ID" value="RAW01237.1"/>
    <property type="molecule type" value="Genomic_DNA"/>
</dbReference>
<comment type="caution">
    <text evidence="1">The sequence shown here is derived from an EMBL/GenBank/DDBJ whole genome shotgun (WGS) entry which is preliminary data.</text>
</comment>
<sequence length="190" mass="22209">MARLENKGFDPTEIDAYQAQMKALGQSFLWDDEDENSEEYAHFFFIGKFEGKDVIYDAVIYTLRLQHESEMFEIAEHRAAKHFPHYKKISYEEDENGNLETLDPLQEEIGLYMAEVIMELEEEDAVKVKEHVDLDPHAEFGVSLDAGLHHEKITPKVIEKFIKDFNEDNLQLDPTLYTFQTQDEEAINED</sequence>
<dbReference type="AlphaFoldDB" id="A0A364Y5X7"/>
<accession>A0A364Y5X7</accession>
<evidence type="ECO:0000313" key="1">
    <source>
        <dbReference type="EMBL" id="RAW01237.1"/>
    </source>
</evidence>
<reference evidence="1 2" key="1">
    <citation type="submission" date="2018-06" db="EMBL/GenBank/DDBJ databases">
        <title>Chryseolinea flavus sp. nov., a member of the phylum Bacteroidetes isolated from soil.</title>
        <authorList>
            <person name="Li Y."/>
            <person name="Wang J."/>
        </authorList>
    </citation>
    <scope>NUCLEOTIDE SEQUENCE [LARGE SCALE GENOMIC DNA]</scope>
    <source>
        <strain evidence="1 2">SDU1-6</strain>
    </source>
</reference>
<dbReference type="RefSeq" id="WP_112746723.1">
    <property type="nucleotide sequence ID" value="NZ_QMFY01000004.1"/>
</dbReference>
<keyword evidence="2" id="KW-1185">Reference proteome</keyword>
<proteinExistence type="predicted"/>
<name>A0A364Y5X7_9BACT</name>
<protein>
    <submittedName>
        <fullName evidence="1">Uncharacterized protein</fullName>
    </submittedName>
</protein>
<dbReference type="Proteomes" id="UP000251889">
    <property type="component" value="Unassembled WGS sequence"/>
</dbReference>
<gene>
    <name evidence="1" type="ORF">DQQ10_10010</name>
</gene>
<organism evidence="1 2">
    <name type="scientific">Pseudochryseolinea flava</name>
    <dbReference type="NCBI Taxonomy" id="2059302"/>
    <lineage>
        <taxon>Bacteria</taxon>
        <taxon>Pseudomonadati</taxon>
        <taxon>Bacteroidota</taxon>
        <taxon>Cytophagia</taxon>
        <taxon>Cytophagales</taxon>
        <taxon>Fulvivirgaceae</taxon>
        <taxon>Pseudochryseolinea</taxon>
    </lineage>
</organism>
<evidence type="ECO:0000313" key="2">
    <source>
        <dbReference type="Proteomes" id="UP000251889"/>
    </source>
</evidence>